<accession>A0A2H9T132</accession>
<sequence length="145" mass="17311">MLFGAAIAKIVNFLPLMFLLTFLSHYFLDAIPHWEYSVENIKNRQWRWSHRDFLKVFLDISLGIFLVLFLFGNTILIFAGAFFTILSDFLNLLYFIFPSNRLLNFHYALHAKTHFPKNKKILLFWRISSEVSVFFIAFILAFYQR</sequence>
<evidence type="ECO:0000313" key="3">
    <source>
        <dbReference type="Proteomes" id="UP000236946"/>
    </source>
</evidence>
<keyword evidence="1" id="KW-0812">Transmembrane</keyword>
<feature type="transmembrane region" description="Helical" evidence="1">
    <location>
        <begin position="6"/>
        <end position="28"/>
    </location>
</feature>
<evidence type="ECO:0000313" key="2">
    <source>
        <dbReference type="EMBL" id="PJE69424.1"/>
    </source>
</evidence>
<name>A0A2H9T132_9BACT</name>
<gene>
    <name evidence="2" type="ORF">COU98_02130</name>
</gene>
<feature type="transmembrane region" description="Helical" evidence="1">
    <location>
        <begin position="122"/>
        <end position="143"/>
    </location>
</feature>
<dbReference type="EMBL" id="PFEN01000040">
    <property type="protein sequence ID" value="PJE69424.1"/>
    <property type="molecule type" value="Genomic_DNA"/>
</dbReference>
<keyword evidence="1" id="KW-1133">Transmembrane helix</keyword>
<evidence type="ECO:0008006" key="4">
    <source>
        <dbReference type="Google" id="ProtNLM"/>
    </source>
</evidence>
<evidence type="ECO:0000256" key="1">
    <source>
        <dbReference type="SAM" id="Phobius"/>
    </source>
</evidence>
<feature type="transmembrane region" description="Helical" evidence="1">
    <location>
        <begin position="53"/>
        <end position="71"/>
    </location>
</feature>
<reference evidence="3" key="1">
    <citation type="submission" date="2017-09" db="EMBL/GenBank/DDBJ databases">
        <title>Depth-based differentiation of microbial function through sediment-hosted aquifers and enrichment of novel symbionts in the deep terrestrial subsurface.</title>
        <authorList>
            <person name="Probst A.J."/>
            <person name="Ladd B."/>
            <person name="Jarett J.K."/>
            <person name="Geller-Mcgrath D.E."/>
            <person name="Sieber C.M.K."/>
            <person name="Emerson J.B."/>
            <person name="Anantharaman K."/>
            <person name="Thomas B.C."/>
            <person name="Malmstrom R."/>
            <person name="Stieglmeier M."/>
            <person name="Klingl A."/>
            <person name="Woyke T."/>
            <person name="Ryan C.M."/>
            <person name="Banfield J.F."/>
        </authorList>
    </citation>
    <scope>NUCLEOTIDE SEQUENCE [LARGE SCALE GENOMIC DNA]</scope>
</reference>
<proteinExistence type="predicted"/>
<dbReference type="AlphaFoldDB" id="A0A2H9T132"/>
<dbReference type="Proteomes" id="UP000236946">
    <property type="component" value="Unassembled WGS sequence"/>
</dbReference>
<feature type="transmembrane region" description="Helical" evidence="1">
    <location>
        <begin position="77"/>
        <end position="97"/>
    </location>
</feature>
<protein>
    <recommendedName>
        <fullName evidence="4">DUF3307 domain-containing protein</fullName>
    </recommendedName>
</protein>
<keyword evidence="1" id="KW-0472">Membrane</keyword>
<organism evidence="2 3">
    <name type="scientific">Candidatus Staskawiczbacteria bacterium CG10_big_fil_rev_8_21_14_0_10_38_10</name>
    <dbReference type="NCBI Taxonomy" id="1974891"/>
    <lineage>
        <taxon>Bacteria</taxon>
        <taxon>Candidatus Staskawicziibacteriota</taxon>
    </lineage>
</organism>
<comment type="caution">
    <text evidence="2">The sequence shown here is derived from an EMBL/GenBank/DDBJ whole genome shotgun (WGS) entry which is preliminary data.</text>
</comment>